<keyword evidence="1" id="KW-1133">Transmembrane helix</keyword>
<dbReference type="AlphaFoldDB" id="A0A7J3G7B8"/>
<protein>
    <submittedName>
        <fullName evidence="2">Uncharacterized protein</fullName>
    </submittedName>
</protein>
<gene>
    <name evidence="2" type="ORF">ENU43_08405</name>
</gene>
<comment type="caution">
    <text evidence="2">The sequence shown here is derived from an EMBL/GenBank/DDBJ whole genome shotgun (WGS) entry which is preliminary data.</text>
</comment>
<keyword evidence="1" id="KW-0812">Transmembrane</keyword>
<name>A0A7J3G7B8_CALS0</name>
<evidence type="ECO:0000313" key="2">
    <source>
        <dbReference type="EMBL" id="HGL41666.1"/>
    </source>
</evidence>
<reference evidence="2" key="1">
    <citation type="journal article" date="2020" name="mSystems">
        <title>Genome- and Community-Level Interaction Insights into Carbon Utilization and Element Cycling Functions of Hydrothermarchaeota in Hydrothermal Sediment.</title>
        <authorList>
            <person name="Zhou Z."/>
            <person name="Liu Y."/>
            <person name="Xu W."/>
            <person name="Pan J."/>
            <person name="Luo Z.H."/>
            <person name="Li M."/>
        </authorList>
    </citation>
    <scope>NUCLEOTIDE SEQUENCE [LARGE SCALE GENOMIC DNA]</scope>
    <source>
        <strain evidence="2">SpSt-669</strain>
    </source>
</reference>
<organism evidence="2">
    <name type="scientific">Caldiarchaeum subterraneum</name>
    <dbReference type="NCBI Taxonomy" id="311458"/>
    <lineage>
        <taxon>Archaea</taxon>
        <taxon>Nitrososphaerota</taxon>
        <taxon>Candidatus Caldarchaeales</taxon>
        <taxon>Candidatus Caldarchaeaceae</taxon>
        <taxon>Candidatus Caldarchaeum</taxon>
    </lineage>
</organism>
<dbReference type="EMBL" id="DTCM01000103">
    <property type="protein sequence ID" value="HGL41666.1"/>
    <property type="molecule type" value="Genomic_DNA"/>
</dbReference>
<evidence type="ECO:0000256" key="1">
    <source>
        <dbReference type="SAM" id="Phobius"/>
    </source>
</evidence>
<feature type="transmembrane region" description="Helical" evidence="1">
    <location>
        <begin position="881"/>
        <end position="900"/>
    </location>
</feature>
<keyword evidence="1" id="KW-0472">Membrane</keyword>
<dbReference type="SUPFAM" id="SSF55486">
    <property type="entry name" value="Metalloproteases ('zincins'), catalytic domain"/>
    <property type="match status" value="1"/>
</dbReference>
<accession>A0A7J3G7B8</accession>
<sequence length="914" mass="103038">MRAALAALATVCILFVLLPIHGEEFQYPGWEVTWVNDFKGDRLTQRIEVFPINQWRNPRQTVEEDGGYTYNILLKYRPGTTIEYLDYSRIKVIQTEYGWEHVLFASRVVRTWQAALQYAAEHYEWARHLPKIRFKFYIEGVNETIPTPDIIIDPTRRCGNGACTISATLEEPYVKVLGNLAFLSHEFGHAIGLGHNDGYPRSYQYGFDWRGFRIGGWYPGDAWRPYPIFGPPDTFVLYALAVRFSSLRNASADDVLKFGGGWLSPPSNLTVISMPGEVWVYHYNVFDEGEGWISLSYPIAPITVTEGIYRETLCIKPFKDKSGENLPFVSDYGNGTRLVLHSYDVQRVTLTEEVTRVGGSSQTYYTYTLVPKKLLKYVMPYINESNVYRILIYDGIGPGWDNFTALTMNGQSLCFESLKDRLLAELRFGRAYRLEAGPVKVEAVSGWAYHDGKHVWALRKSVVKLAPAAESFQLSEDVRMVWRGQDAVVNVTSPMNLVDRLWKPQYLVRVEGLYSGLFKSVWVDKGSTVQIHPEKDVVDLGNGTRLVFKGFEGYNGTEIVVDKPLTLKPIWERQHKVRIESRYILSEEKYFTANETLYTLMPIVQEFGNGTVVELRNMTVYGQDGAVLATWNQSLSRGNMAMVKYTLTQPATVKVEWRILQTIRVDSVVKSFEERVENGSSIDVRRWLPETVELGNATRLALKAVYVDGARTGSWLITVSKPMHIRVEYLPQYLVSMALEAGEGYLAEPDNVVLEGGGETRVYTPPMAYIDSGTWRTVSIRYREAEVNVEQTVSIQGPGEYRLRTGLKTVRIKAVDVLGIPAPFTEAWIYPDIRATTAYDGQAKLPAAPPTETTIKASSPLGGGETALAADATEATIVIPLSTWTIVFIAAACSAAVLVLKISRRRRPRQQSSS</sequence>
<proteinExistence type="predicted"/>